<evidence type="ECO:0000256" key="2">
    <source>
        <dbReference type="SAM" id="SignalP"/>
    </source>
</evidence>
<organism evidence="3 4">
    <name type="scientific">Spiroplasma litorale</name>
    <dbReference type="NCBI Taxonomy" id="216942"/>
    <lineage>
        <taxon>Bacteria</taxon>
        <taxon>Bacillati</taxon>
        <taxon>Mycoplasmatota</taxon>
        <taxon>Mollicutes</taxon>
        <taxon>Entomoplasmatales</taxon>
        <taxon>Spiroplasmataceae</taxon>
        <taxon>Spiroplasma</taxon>
    </lineage>
</organism>
<dbReference type="Proteomes" id="UP000067476">
    <property type="component" value="Chromosome"/>
</dbReference>
<dbReference type="STRING" id="216942.SLITO_v1c02740"/>
<sequence>MKKILATLSVLTLATTSATTVISCSSNVNYKQFLQWIDNKETFLLYIGAKDCDFCQKFEANLESNKTFFDNKLEELSGQYNNSVSSIKPDENSFTGYGEELNNNLNLREFVSDEKANNFKEKWSENIINWLIDRMTDIYYKSMLDIGSNETIQKKVAKSKVKEYFDKIKATPMFLIIRNGKIVSWEIGFDQDETGWVENSLDKLIKKFSTSFLNSEIETELVEKINTGSSGESESGGESGSGEGSGSGSGNGESGGESTDKFSTSQYSNINYKFDTIWNKLKNLI</sequence>
<dbReference type="InterPro" id="IPR036249">
    <property type="entry name" value="Thioredoxin-like_sf"/>
</dbReference>
<dbReference type="KEGG" id="sll:SLITO_v1c02740"/>
<protein>
    <recommendedName>
        <fullName evidence="5">Lipoprotein</fullName>
    </recommendedName>
</protein>
<reference evidence="3 4" key="1">
    <citation type="journal article" date="2015" name="Genome Announc.">
        <title>Complete Genome Sequence of Spiroplasma litorale TN-1T (DSM 21781), a Bacterium Isolated from a Green-Eyed Horsefly (Tabanus nigrovittatus).</title>
        <authorList>
            <person name="Lo W.S."/>
            <person name="Lai Y.C."/>
            <person name="Lien Y.W."/>
            <person name="Wang T.H."/>
            <person name="Kuo C.H."/>
        </authorList>
    </citation>
    <scope>NUCLEOTIDE SEQUENCE [LARGE SCALE GENOMIC DNA]</scope>
    <source>
        <strain evidence="3 4">TN-1</strain>
    </source>
</reference>
<dbReference type="PATRIC" id="fig|216942.3.peg.277"/>
<feature type="signal peptide" evidence="2">
    <location>
        <begin position="1"/>
        <end position="18"/>
    </location>
</feature>
<accession>A0A0K1W0T1</accession>
<dbReference type="PROSITE" id="PS51257">
    <property type="entry name" value="PROKAR_LIPOPROTEIN"/>
    <property type="match status" value="1"/>
</dbReference>
<feature type="compositionally biased region" description="Gly residues" evidence="1">
    <location>
        <begin position="237"/>
        <end position="255"/>
    </location>
</feature>
<dbReference type="Gene3D" id="3.40.30.10">
    <property type="entry name" value="Glutaredoxin"/>
    <property type="match status" value="1"/>
</dbReference>
<dbReference type="OrthoDB" id="389063at2"/>
<keyword evidence="2" id="KW-0732">Signal</keyword>
<name>A0A0K1W0T1_9MOLU</name>
<evidence type="ECO:0000313" key="4">
    <source>
        <dbReference type="Proteomes" id="UP000067476"/>
    </source>
</evidence>
<gene>
    <name evidence="3" type="ORF">SLITO_v1c02740</name>
</gene>
<dbReference type="AlphaFoldDB" id="A0A0K1W0T1"/>
<feature type="region of interest" description="Disordered" evidence="1">
    <location>
        <begin position="224"/>
        <end position="263"/>
    </location>
</feature>
<dbReference type="EMBL" id="CP012357">
    <property type="protein sequence ID" value="AKX33929.1"/>
    <property type="molecule type" value="Genomic_DNA"/>
</dbReference>
<dbReference type="SUPFAM" id="SSF52833">
    <property type="entry name" value="Thioredoxin-like"/>
    <property type="match status" value="1"/>
</dbReference>
<proteinExistence type="predicted"/>
<evidence type="ECO:0008006" key="5">
    <source>
        <dbReference type="Google" id="ProtNLM"/>
    </source>
</evidence>
<evidence type="ECO:0000256" key="1">
    <source>
        <dbReference type="SAM" id="MobiDB-lite"/>
    </source>
</evidence>
<dbReference type="RefSeq" id="WP_075058025.1">
    <property type="nucleotide sequence ID" value="NZ_CP012357.1"/>
</dbReference>
<evidence type="ECO:0000313" key="3">
    <source>
        <dbReference type="EMBL" id="AKX33929.1"/>
    </source>
</evidence>
<feature type="chain" id="PRO_5005470737" description="Lipoprotein" evidence="2">
    <location>
        <begin position="19"/>
        <end position="285"/>
    </location>
</feature>
<keyword evidence="4" id="KW-1185">Reference proteome</keyword>